<keyword evidence="2" id="KW-0004">4Fe-4S</keyword>
<dbReference type="PANTHER" id="PTHR30352">
    <property type="entry name" value="PYRUVATE FORMATE-LYASE-ACTIVATING ENZYME"/>
    <property type="match status" value="1"/>
</dbReference>
<evidence type="ECO:0000256" key="5">
    <source>
        <dbReference type="ARBA" id="ARBA00023004"/>
    </source>
</evidence>
<feature type="domain" description="Radical SAM core" evidence="7">
    <location>
        <begin position="55"/>
        <end position="275"/>
    </location>
</feature>
<evidence type="ECO:0000256" key="1">
    <source>
        <dbReference type="ARBA" id="ARBA00001966"/>
    </source>
</evidence>
<comment type="cofactor">
    <cofactor evidence="1">
        <name>[4Fe-4S] cluster</name>
        <dbReference type="ChEBI" id="CHEBI:49883"/>
    </cofactor>
</comment>
<proteinExistence type="predicted"/>
<dbReference type="EMBL" id="VSSQ01005016">
    <property type="protein sequence ID" value="MPM27532.1"/>
    <property type="molecule type" value="Genomic_DNA"/>
</dbReference>
<dbReference type="NCBIfam" id="TIGR04337">
    <property type="entry name" value="AmmeMemoSam_rS"/>
    <property type="match status" value="1"/>
</dbReference>
<evidence type="ECO:0000259" key="7">
    <source>
        <dbReference type="PROSITE" id="PS51918"/>
    </source>
</evidence>
<comment type="caution">
    <text evidence="8">The sequence shown here is derived from an EMBL/GenBank/DDBJ whole genome shotgun (WGS) entry which is preliminary data.</text>
</comment>
<keyword evidence="3" id="KW-0949">S-adenosyl-L-methionine</keyword>
<dbReference type="GO" id="GO:0003824">
    <property type="term" value="F:catalytic activity"/>
    <property type="evidence" value="ECO:0007669"/>
    <property type="project" value="InterPro"/>
</dbReference>
<name>A0A644YG03_9ZZZZ</name>
<dbReference type="SFLD" id="SFLDS00029">
    <property type="entry name" value="Radical_SAM"/>
    <property type="match status" value="1"/>
</dbReference>
<reference evidence="8" key="1">
    <citation type="submission" date="2019-08" db="EMBL/GenBank/DDBJ databases">
        <authorList>
            <person name="Kucharzyk K."/>
            <person name="Murdoch R.W."/>
            <person name="Higgins S."/>
            <person name="Loffler F."/>
        </authorList>
    </citation>
    <scope>NUCLEOTIDE SEQUENCE</scope>
</reference>
<dbReference type="GO" id="GO:0046872">
    <property type="term" value="F:metal ion binding"/>
    <property type="evidence" value="ECO:0007669"/>
    <property type="project" value="UniProtKB-KW"/>
</dbReference>
<dbReference type="InterPro" id="IPR007197">
    <property type="entry name" value="rSAM"/>
</dbReference>
<dbReference type="InterPro" id="IPR034457">
    <property type="entry name" value="Organic_radical-activating"/>
</dbReference>
<sequence>MKQTCTICPRKCVLEEGQTGFCRARENRGGKVVCGNYARVTALSLDPIEKKPLKRFFPGTRILSVGSYGCNLVCPFCQNSDISMANEKSVDWRIISPEELVAQAEQLKSAGNIGIAFTYNEPLVGYEYVLDTARLAKQRGLKTVLVTNGSILPEPWLELLPFIDAANIDLKAFTEEGYRSLGGDLETVKTAIALAAERIHVEVTSLIVPGLNDDENEMRAEAKWLKALTGGVALHISRYFPMYHQRDGAPTPLGTIDKLVETARQYVPNVYRGNC</sequence>
<dbReference type="SFLD" id="SFLDG01101">
    <property type="entry name" value="Uncharacterised_Radical_SAM_Su"/>
    <property type="match status" value="1"/>
</dbReference>
<organism evidence="8">
    <name type="scientific">bioreactor metagenome</name>
    <dbReference type="NCBI Taxonomy" id="1076179"/>
    <lineage>
        <taxon>unclassified sequences</taxon>
        <taxon>metagenomes</taxon>
        <taxon>ecological metagenomes</taxon>
    </lineage>
</organism>
<dbReference type="InterPro" id="IPR027596">
    <property type="entry name" value="AmmeMemoSam_rS"/>
</dbReference>
<evidence type="ECO:0000256" key="4">
    <source>
        <dbReference type="ARBA" id="ARBA00022723"/>
    </source>
</evidence>
<dbReference type="InterPro" id="IPR016431">
    <property type="entry name" value="Pyrv-formate_lyase-activ_prd"/>
</dbReference>
<gene>
    <name evidence="8" type="ORF">SDC9_74044</name>
</gene>
<dbReference type="GO" id="GO:0051539">
    <property type="term" value="F:4 iron, 4 sulfur cluster binding"/>
    <property type="evidence" value="ECO:0007669"/>
    <property type="project" value="UniProtKB-KW"/>
</dbReference>
<dbReference type="PROSITE" id="PS51918">
    <property type="entry name" value="RADICAL_SAM"/>
    <property type="match status" value="1"/>
</dbReference>
<evidence type="ECO:0000256" key="3">
    <source>
        <dbReference type="ARBA" id="ARBA00022691"/>
    </source>
</evidence>
<evidence type="ECO:0000256" key="6">
    <source>
        <dbReference type="ARBA" id="ARBA00023014"/>
    </source>
</evidence>
<keyword evidence="5" id="KW-0408">Iron</keyword>
<dbReference type="InterPro" id="IPR013785">
    <property type="entry name" value="Aldolase_TIM"/>
</dbReference>
<evidence type="ECO:0000256" key="2">
    <source>
        <dbReference type="ARBA" id="ARBA00022485"/>
    </source>
</evidence>
<keyword evidence="6" id="KW-0411">Iron-sulfur</keyword>
<protein>
    <recommendedName>
        <fullName evidence="7">Radical SAM core domain-containing protein</fullName>
    </recommendedName>
</protein>
<evidence type="ECO:0000313" key="8">
    <source>
        <dbReference type="EMBL" id="MPM27532.1"/>
    </source>
</evidence>
<dbReference type="SUPFAM" id="SSF102114">
    <property type="entry name" value="Radical SAM enzymes"/>
    <property type="match status" value="1"/>
</dbReference>
<dbReference type="AlphaFoldDB" id="A0A644YG03"/>
<dbReference type="Pfam" id="PF04055">
    <property type="entry name" value="Radical_SAM"/>
    <property type="match status" value="1"/>
</dbReference>
<dbReference type="CDD" id="cd01335">
    <property type="entry name" value="Radical_SAM"/>
    <property type="match status" value="1"/>
</dbReference>
<keyword evidence="4" id="KW-0479">Metal-binding</keyword>
<dbReference type="PIRSF" id="PIRSF004869">
    <property type="entry name" value="PflX_prd"/>
    <property type="match status" value="1"/>
</dbReference>
<accession>A0A644YG03</accession>
<dbReference type="InterPro" id="IPR058240">
    <property type="entry name" value="rSAM_sf"/>
</dbReference>
<dbReference type="Gene3D" id="3.20.20.70">
    <property type="entry name" value="Aldolase class I"/>
    <property type="match status" value="1"/>
</dbReference>
<dbReference type="PANTHER" id="PTHR30352:SF5">
    <property type="entry name" value="PYRUVATE FORMATE-LYASE 1-ACTIVATING ENZYME"/>
    <property type="match status" value="1"/>
</dbReference>